<feature type="region of interest" description="Disordered" evidence="1">
    <location>
        <begin position="1"/>
        <end position="73"/>
    </location>
</feature>
<accession>A0ABP8DIT4</accession>
<name>A0ABP8DIT4_9ACTN</name>
<comment type="caution">
    <text evidence="2">The sequence shown here is derived from an EMBL/GenBank/DDBJ whole genome shotgun (WGS) entry which is preliminary data.</text>
</comment>
<feature type="compositionally biased region" description="Low complexity" evidence="1">
    <location>
        <begin position="30"/>
        <end position="39"/>
    </location>
</feature>
<proteinExistence type="predicted"/>
<organism evidence="2 3">
    <name type="scientific">Dactylosporangium darangshiense</name>
    <dbReference type="NCBI Taxonomy" id="579108"/>
    <lineage>
        <taxon>Bacteria</taxon>
        <taxon>Bacillati</taxon>
        <taxon>Actinomycetota</taxon>
        <taxon>Actinomycetes</taxon>
        <taxon>Micromonosporales</taxon>
        <taxon>Micromonosporaceae</taxon>
        <taxon>Dactylosporangium</taxon>
    </lineage>
</organism>
<dbReference type="EMBL" id="BAABAT010000026">
    <property type="protein sequence ID" value="GAA4257042.1"/>
    <property type="molecule type" value="Genomic_DNA"/>
</dbReference>
<protein>
    <submittedName>
        <fullName evidence="2">Uncharacterized protein</fullName>
    </submittedName>
</protein>
<sequence>MTTPRRIIPVPMQPTPQQAQAAPAEPPAAPWAQQPAEPQSRATERARRLVSGLPPWEPLPPGEILVRRHHRQS</sequence>
<dbReference type="Proteomes" id="UP001500620">
    <property type="component" value="Unassembled WGS sequence"/>
</dbReference>
<gene>
    <name evidence="2" type="ORF">GCM10022255_072320</name>
</gene>
<keyword evidence="3" id="KW-1185">Reference proteome</keyword>
<evidence type="ECO:0000313" key="2">
    <source>
        <dbReference type="EMBL" id="GAA4257042.1"/>
    </source>
</evidence>
<evidence type="ECO:0000256" key="1">
    <source>
        <dbReference type="SAM" id="MobiDB-lite"/>
    </source>
</evidence>
<reference evidence="3" key="1">
    <citation type="journal article" date="2019" name="Int. J. Syst. Evol. Microbiol.">
        <title>The Global Catalogue of Microorganisms (GCM) 10K type strain sequencing project: providing services to taxonomists for standard genome sequencing and annotation.</title>
        <authorList>
            <consortium name="The Broad Institute Genomics Platform"/>
            <consortium name="The Broad Institute Genome Sequencing Center for Infectious Disease"/>
            <person name="Wu L."/>
            <person name="Ma J."/>
        </authorList>
    </citation>
    <scope>NUCLEOTIDE SEQUENCE [LARGE SCALE GENOMIC DNA]</scope>
    <source>
        <strain evidence="3">JCM 17441</strain>
    </source>
</reference>
<evidence type="ECO:0000313" key="3">
    <source>
        <dbReference type="Proteomes" id="UP001500620"/>
    </source>
</evidence>